<evidence type="ECO:0000313" key="7">
    <source>
        <dbReference type="Proteomes" id="UP001165427"/>
    </source>
</evidence>
<keyword evidence="3" id="KW-0812">Transmembrane</keyword>
<dbReference type="SMART" id="SM00267">
    <property type="entry name" value="GGDEF"/>
    <property type="match status" value="1"/>
</dbReference>
<protein>
    <recommendedName>
        <fullName evidence="1">diguanylate cyclase</fullName>
        <ecNumber evidence="1">2.7.7.65</ecNumber>
    </recommendedName>
</protein>
<accession>A0AA41R4I6</accession>
<dbReference type="InterPro" id="IPR050469">
    <property type="entry name" value="Diguanylate_Cyclase"/>
</dbReference>
<keyword evidence="4" id="KW-0732">Signal</keyword>
<evidence type="ECO:0000259" key="5">
    <source>
        <dbReference type="PROSITE" id="PS50887"/>
    </source>
</evidence>
<evidence type="ECO:0000256" key="2">
    <source>
        <dbReference type="ARBA" id="ARBA00034247"/>
    </source>
</evidence>
<name>A0AA41R4I6_9BACT</name>
<feature type="domain" description="GGDEF" evidence="5">
    <location>
        <begin position="447"/>
        <end position="580"/>
    </location>
</feature>
<keyword evidence="3" id="KW-0472">Membrane</keyword>
<gene>
    <name evidence="6" type="ORF">MRX98_16615</name>
</gene>
<feature type="transmembrane region" description="Helical" evidence="3">
    <location>
        <begin position="222"/>
        <end position="246"/>
    </location>
</feature>
<dbReference type="InterPro" id="IPR011623">
    <property type="entry name" value="7TMR_DISM_rcpt_extracell_dom1"/>
</dbReference>
<dbReference type="InterPro" id="IPR029787">
    <property type="entry name" value="Nucleotide_cyclase"/>
</dbReference>
<feature type="signal peptide" evidence="4">
    <location>
        <begin position="1"/>
        <end position="24"/>
    </location>
</feature>
<feature type="chain" id="PRO_5041356382" description="diguanylate cyclase" evidence="4">
    <location>
        <begin position="25"/>
        <end position="581"/>
    </location>
</feature>
<feature type="transmembrane region" description="Helical" evidence="3">
    <location>
        <begin position="371"/>
        <end position="393"/>
    </location>
</feature>
<dbReference type="Pfam" id="PF00990">
    <property type="entry name" value="GGDEF"/>
    <property type="match status" value="1"/>
</dbReference>
<keyword evidence="7" id="KW-1185">Reference proteome</keyword>
<dbReference type="AlphaFoldDB" id="A0AA41R4I6"/>
<evidence type="ECO:0000256" key="3">
    <source>
        <dbReference type="SAM" id="Phobius"/>
    </source>
</evidence>
<feature type="transmembrane region" description="Helical" evidence="3">
    <location>
        <begin position="314"/>
        <end position="333"/>
    </location>
</feature>
<dbReference type="RefSeq" id="WP_246912581.1">
    <property type="nucleotide sequence ID" value="NZ_JALJRB010000022.1"/>
</dbReference>
<dbReference type="PROSITE" id="PS50887">
    <property type="entry name" value="GGDEF"/>
    <property type="match status" value="1"/>
</dbReference>
<dbReference type="InterPro" id="IPR043128">
    <property type="entry name" value="Rev_trsase/Diguanyl_cyclase"/>
</dbReference>
<dbReference type="EMBL" id="JALJRB010000022">
    <property type="protein sequence ID" value="MCJ8502209.1"/>
    <property type="molecule type" value="Genomic_DNA"/>
</dbReference>
<comment type="catalytic activity">
    <reaction evidence="2">
        <text>2 GTP = 3',3'-c-di-GMP + 2 diphosphate</text>
        <dbReference type="Rhea" id="RHEA:24898"/>
        <dbReference type="ChEBI" id="CHEBI:33019"/>
        <dbReference type="ChEBI" id="CHEBI:37565"/>
        <dbReference type="ChEBI" id="CHEBI:58805"/>
        <dbReference type="EC" id="2.7.7.65"/>
    </reaction>
</comment>
<dbReference type="PANTHER" id="PTHR45138">
    <property type="entry name" value="REGULATORY COMPONENTS OF SENSORY TRANSDUCTION SYSTEM"/>
    <property type="match status" value="1"/>
</dbReference>
<dbReference type="Gene3D" id="3.30.70.270">
    <property type="match status" value="1"/>
</dbReference>
<feature type="transmembrane region" description="Helical" evidence="3">
    <location>
        <begin position="345"/>
        <end position="365"/>
    </location>
</feature>
<feature type="transmembrane region" description="Helical" evidence="3">
    <location>
        <begin position="258"/>
        <end position="277"/>
    </location>
</feature>
<dbReference type="EC" id="2.7.7.65" evidence="1"/>
<dbReference type="InterPro" id="IPR011622">
    <property type="entry name" value="7TMR_DISM_rcpt_extracell_dom2"/>
</dbReference>
<evidence type="ECO:0000313" key="6">
    <source>
        <dbReference type="EMBL" id="MCJ8502209.1"/>
    </source>
</evidence>
<evidence type="ECO:0000256" key="4">
    <source>
        <dbReference type="SAM" id="SignalP"/>
    </source>
</evidence>
<dbReference type="NCBIfam" id="TIGR00254">
    <property type="entry name" value="GGDEF"/>
    <property type="match status" value="1"/>
</dbReference>
<feature type="transmembrane region" description="Helical" evidence="3">
    <location>
        <begin position="289"/>
        <end position="308"/>
    </location>
</feature>
<reference evidence="6" key="1">
    <citation type="submission" date="2022-04" db="EMBL/GenBank/DDBJ databases">
        <title>Desulfatitalea alkaliphila sp. nov., a novel anaerobic sulfate-reducing bacterium isolated from terrestrial mud volcano, Taman Peninsula, Russia.</title>
        <authorList>
            <person name="Khomyakova M.A."/>
            <person name="Merkel A.Y."/>
            <person name="Slobodkin A.I."/>
        </authorList>
    </citation>
    <scope>NUCLEOTIDE SEQUENCE</scope>
    <source>
        <strain evidence="6">M08but</strain>
    </source>
</reference>
<dbReference type="Pfam" id="PF07696">
    <property type="entry name" value="7TMR-DISMED2"/>
    <property type="match status" value="1"/>
</dbReference>
<dbReference type="Pfam" id="PF07695">
    <property type="entry name" value="7TMR-DISM_7TM"/>
    <property type="match status" value="1"/>
</dbReference>
<feature type="transmembrane region" description="Helical" evidence="3">
    <location>
        <begin position="193"/>
        <end position="215"/>
    </location>
</feature>
<dbReference type="Proteomes" id="UP001165427">
    <property type="component" value="Unassembled WGS sequence"/>
</dbReference>
<dbReference type="GO" id="GO:0052621">
    <property type="term" value="F:diguanylate cyclase activity"/>
    <property type="evidence" value="ECO:0007669"/>
    <property type="project" value="UniProtKB-EC"/>
</dbReference>
<dbReference type="CDD" id="cd01949">
    <property type="entry name" value="GGDEF"/>
    <property type="match status" value="1"/>
</dbReference>
<dbReference type="InterPro" id="IPR000160">
    <property type="entry name" value="GGDEF_dom"/>
</dbReference>
<organism evidence="6 7">
    <name type="scientific">Desulfatitalea alkaliphila</name>
    <dbReference type="NCBI Taxonomy" id="2929485"/>
    <lineage>
        <taxon>Bacteria</taxon>
        <taxon>Pseudomonadati</taxon>
        <taxon>Thermodesulfobacteriota</taxon>
        <taxon>Desulfobacteria</taxon>
        <taxon>Desulfobacterales</taxon>
        <taxon>Desulfosarcinaceae</taxon>
        <taxon>Desulfatitalea</taxon>
    </lineage>
</organism>
<dbReference type="FunFam" id="3.30.70.270:FF:000001">
    <property type="entry name" value="Diguanylate cyclase domain protein"/>
    <property type="match status" value="1"/>
</dbReference>
<evidence type="ECO:0000256" key="1">
    <source>
        <dbReference type="ARBA" id="ARBA00012528"/>
    </source>
</evidence>
<dbReference type="PANTHER" id="PTHR45138:SF9">
    <property type="entry name" value="DIGUANYLATE CYCLASE DGCM-RELATED"/>
    <property type="match status" value="1"/>
</dbReference>
<comment type="caution">
    <text evidence="6">The sequence shown here is derived from an EMBL/GenBank/DDBJ whole genome shotgun (WGS) entry which is preliminary data.</text>
</comment>
<proteinExistence type="predicted"/>
<sequence length="581" mass="64051">MNRWGRRIGLLVAAWGVAITAAGAFQGAEGGDRTVHVGPRAQVYVDATGSRSFDEIASAAFRDQFSANDARHFGFGLSRNANWIRFRIVDVWPEAPIEGKDLLLALTYASFGDIRVYLPIAGADPDAWTVLKGGIDQGPARDDTGFVFPLFNLPADVAPDRDAYVRIQGPFTSNFQMVLTDSARFEPLKLRTVLFLAFVFGVMGAMVFYNLILFVMLRNANYLWYVFYLIAMMTYQGAIIGVFKLISVPAADFLTAHVVLLCFLAMASYLMFSWSFLAVPRTAPGLKMLYRVVWAGCLFGALFALGAKVYQANLLAYAGGVLLPFLLFATVAVSYRNGHWISRYYLLAVSVLLVSVLIFALRGFGVIEHSIYTVYSVLVAAALESVLFSFALADRFSRLQSQHRTLQEREKELSRISITDELTGLFNRRHFDDMLQHATEFAQGTGDSLCLVFMDIDHFKGVNDRHGHLAGDEVLRVLGAIIRRRVRTSDFPCRIGGEEFGVLMLHTDVAGAGNVAERIRLSFGAQVFATSDGESFSATLSVGIAGYRAGLTPHAFIQMADEALYRAKAAGRDCIVVDDGR</sequence>
<keyword evidence="3" id="KW-1133">Transmembrane helix</keyword>
<dbReference type="Gene3D" id="2.60.40.2380">
    <property type="match status" value="1"/>
</dbReference>
<dbReference type="SUPFAM" id="SSF55073">
    <property type="entry name" value="Nucleotide cyclase"/>
    <property type="match status" value="1"/>
</dbReference>